<keyword evidence="2" id="KW-1185">Reference proteome</keyword>
<dbReference type="Proteomes" id="UP000019202">
    <property type="component" value="Unassembled WGS sequence"/>
</dbReference>
<protein>
    <submittedName>
        <fullName evidence="1">Uncharacterized protein</fullName>
    </submittedName>
</protein>
<dbReference type="AlphaFoldDB" id="W1J067"/>
<dbReference type="EMBL" id="CBXF010000099">
    <property type="protein sequence ID" value="CDL84104.1"/>
    <property type="molecule type" value="Genomic_DNA"/>
</dbReference>
<gene>
    <name evidence="1" type="ORF">XSR1_40135</name>
</gene>
<organism evidence="1 2">
    <name type="scientific">Xenorhabdus szentirmaii DSM 16338</name>
    <dbReference type="NCBI Taxonomy" id="1427518"/>
    <lineage>
        <taxon>Bacteria</taxon>
        <taxon>Pseudomonadati</taxon>
        <taxon>Pseudomonadota</taxon>
        <taxon>Gammaproteobacteria</taxon>
        <taxon>Enterobacterales</taxon>
        <taxon>Morganellaceae</taxon>
        <taxon>Xenorhabdus</taxon>
    </lineage>
</organism>
<sequence>MKDTPISKGKYGSPGTTDIILQLNPIFEK</sequence>
<proteinExistence type="predicted"/>
<name>W1J067_9GAMM</name>
<comment type="caution">
    <text evidence="1">The sequence shown here is derived from an EMBL/GenBank/DDBJ whole genome shotgun (WGS) entry which is preliminary data.</text>
</comment>
<evidence type="ECO:0000313" key="2">
    <source>
        <dbReference type="Proteomes" id="UP000019202"/>
    </source>
</evidence>
<reference evidence="1" key="1">
    <citation type="submission" date="2013-11" db="EMBL/GenBank/DDBJ databases">
        <title>Draft genome sequence and annotation of the entomopathogenic bacteria, Xenorhabdus cabanillasi strain JM26 and Xenorhabdus szentirmai strain DSM 16338.</title>
        <authorList>
            <person name="Gualtieri M."/>
            <person name="Ogier J.C."/>
            <person name="Pages S."/>
            <person name="Givaudan A."/>
            <person name="Gaudriault S."/>
        </authorList>
    </citation>
    <scope>NUCLEOTIDE SEQUENCE [LARGE SCALE GENOMIC DNA]</scope>
    <source>
        <strain evidence="1">DSM 16338</strain>
    </source>
</reference>
<evidence type="ECO:0000313" key="1">
    <source>
        <dbReference type="EMBL" id="CDL84104.1"/>
    </source>
</evidence>
<accession>W1J067</accession>